<dbReference type="RefSeq" id="WP_276234492.1">
    <property type="nucleotide sequence ID" value="NZ_CP119802.1"/>
</dbReference>
<dbReference type="GO" id="GO:0008652">
    <property type="term" value="P:amino acid biosynthetic process"/>
    <property type="evidence" value="ECO:0007669"/>
    <property type="project" value="UniProtKB-KW"/>
</dbReference>
<dbReference type="GO" id="GO:0004107">
    <property type="term" value="F:chorismate synthase activity"/>
    <property type="evidence" value="ECO:0007669"/>
    <property type="project" value="UniProtKB-UniRule"/>
</dbReference>
<dbReference type="NCBIfam" id="TIGR00033">
    <property type="entry name" value="aroC"/>
    <property type="match status" value="1"/>
</dbReference>
<name>A0ABD5ZS44_9EURY</name>
<dbReference type="PANTHER" id="PTHR21085">
    <property type="entry name" value="CHORISMATE SYNTHASE"/>
    <property type="match status" value="1"/>
</dbReference>
<evidence type="ECO:0000256" key="3">
    <source>
        <dbReference type="ARBA" id="ARBA00013036"/>
    </source>
</evidence>
<comment type="pathway">
    <text evidence="1 7 8">Metabolic intermediate biosynthesis; chorismate biosynthesis; chorismate from D-erythrose 4-phosphate and phosphoenolpyruvate: step 7/7.</text>
</comment>
<evidence type="ECO:0000256" key="8">
    <source>
        <dbReference type="RuleBase" id="RU000605"/>
    </source>
</evidence>
<dbReference type="EMBL" id="JBHTAP010000001">
    <property type="protein sequence ID" value="MFC7236335.1"/>
    <property type="molecule type" value="Genomic_DNA"/>
</dbReference>
<evidence type="ECO:0000313" key="10">
    <source>
        <dbReference type="EMBL" id="MFC7236335.1"/>
    </source>
</evidence>
<keyword evidence="7" id="KW-0274">FAD</keyword>
<dbReference type="PANTHER" id="PTHR21085:SF0">
    <property type="entry name" value="CHORISMATE SYNTHASE"/>
    <property type="match status" value="1"/>
</dbReference>
<feature type="binding site" evidence="7">
    <location>
        <position position="339"/>
    </location>
    <ligand>
        <name>FMN</name>
        <dbReference type="ChEBI" id="CHEBI:58210"/>
    </ligand>
</feature>
<dbReference type="AlphaFoldDB" id="A0ABD5ZS44"/>
<comment type="catalytic activity">
    <reaction evidence="7 8">
        <text>5-O-(1-carboxyvinyl)-3-phosphoshikimate = chorismate + phosphate</text>
        <dbReference type="Rhea" id="RHEA:21020"/>
        <dbReference type="ChEBI" id="CHEBI:29748"/>
        <dbReference type="ChEBI" id="CHEBI:43474"/>
        <dbReference type="ChEBI" id="CHEBI:57701"/>
        <dbReference type="EC" id="4.2.3.5"/>
    </reaction>
</comment>
<comment type="caution">
    <text evidence="7">Lacks conserved residue(s) required for the propagation of feature annotation.</text>
</comment>
<dbReference type="PROSITE" id="PS00789">
    <property type="entry name" value="CHORISMATE_SYNTHASE_3"/>
    <property type="match status" value="1"/>
</dbReference>
<evidence type="ECO:0000256" key="1">
    <source>
        <dbReference type="ARBA" id="ARBA00005044"/>
    </source>
</evidence>
<keyword evidence="6 7" id="KW-0456">Lyase</keyword>
<comment type="caution">
    <text evidence="10">The sequence shown here is derived from an EMBL/GenBank/DDBJ whole genome shotgun (WGS) entry which is preliminary data.</text>
</comment>
<evidence type="ECO:0000256" key="9">
    <source>
        <dbReference type="SAM" id="MobiDB-lite"/>
    </source>
</evidence>
<dbReference type="Proteomes" id="UP001596398">
    <property type="component" value="Unassembled WGS sequence"/>
</dbReference>
<dbReference type="HAMAP" id="MF_00300">
    <property type="entry name" value="Chorismate_synth"/>
    <property type="match status" value="1"/>
</dbReference>
<keyword evidence="5 7" id="KW-0057">Aromatic amino acid biosynthesis</keyword>
<dbReference type="PROSITE" id="PS00788">
    <property type="entry name" value="CHORISMATE_SYNTHASE_2"/>
    <property type="match status" value="1"/>
</dbReference>
<dbReference type="EC" id="4.2.3.5" evidence="3 7"/>
<organism evidence="10 11">
    <name type="scientific">Halosegnis marinus</name>
    <dbReference type="NCBI Taxonomy" id="3034023"/>
    <lineage>
        <taxon>Archaea</taxon>
        <taxon>Methanobacteriati</taxon>
        <taxon>Methanobacteriota</taxon>
        <taxon>Stenosarchaea group</taxon>
        <taxon>Halobacteria</taxon>
        <taxon>Halobacteriales</taxon>
        <taxon>Natronomonadaceae</taxon>
        <taxon>Halosegnis</taxon>
    </lineage>
</organism>
<feature type="compositionally biased region" description="Basic and acidic residues" evidence="9">
    <location>
        <begin position="261"/>
        <end position="277"/>
    </location>
</feature>
<dbReference type="GO" id="GO:0009423">
    <property type="term" value="P:chorismate biosynthetic process"/>
    <property type="evidence" value="ECO:0007669"/>
    <property type="project" value="UniProtKB-UniRule"/>
</dbReference>
<evidence type="ECO:0000256" key="2">
    <source>
        <dbReference type="ARBA" id="ARBA00008014"/>
    </source>
</evidence>
<keyword evidence="11" id="KW-1185">Reference proteome</keyword>
<comment type="function">
    <text evidence="7">Catalyzes the anti-1,4-elimination of the C-3 phosphate and the C-6 proR hydrogen from 5-enolpyruvylshikimate-3-phosphate (EPSP) to yield chorismate, which is the branch point compound that serves as the starting substrate for the three terminal pathways of aromatic amino acid biosynthesis. This reaction introduces a second double bond into the aromatic ring system.</text>
</comment>
<dbReference type="InterPro" id="IPR020541">
    <property type="entry name" value="Chorismate_synthase_CS"/>
</dbReference>
<dbReference type="GeneID" id="79268052"/>
<evidence type="ECO:0000256" key="5">
    <source>
        <dbReference type="ARBA" id="ARBA00023141"/>
    </source>
</evidence>
<evidence type="ECO:0000256" key="6">
    <source>
        <dbReference type="ARBA" id="ARBA00023239"/>
    </source>
</evidence>
<evidence type="ECO:0000256" key="7">
    <source>
        <dbReference type="HAMAP-Rule" id="MF_00300"/>
    </source>
</evidence>
<accession>A0ABD5ZS44</accession>
<dbReference type="SUPFAM" id="SSF103263">
    <property type="entry name" value="Chorismate synthase, AroC"/>
    <property type="match status" value="1"/>
</dbReference>
<dbReference type="InterPro" id="IPR000453">
    <property type="entry name" value="Chorismate_synth"/>
</dbReference>
<dbReference type="InterPro" id="IPR035904">
    <property type="entry name" value="Chorismate_synth_AroC_sf"/>
</dbReference>
<dbReference type="Pfam" id="PF01264">
    <property type="entry name" value="Chorismate_synt"/>
    <property type="match status" value="1"/>
</dbReference>
<feature type="region of interest" description="Disordered" evidence="9">
    <location>
        <begin position="372"/>
        <end position="409"/>
    </location>
</feature>
<keyword evidence="7" id="KW-0521">NADP</keyword>
<keyword evidence="7" id="KW-0285">Flavoprotein</keyword>
<feature type="binding site" evidence="7">
    <location>
        <position position="297"/>
    </location>
    <ligand>
        <name>FMN</name>
        <dbReference type="ChEBI" id="CHEBI:58210"/>
    </ligand>
</feature>
<reference evidence="10 11" key="1">
    <citation type="journal article" date="2019" name="Int. J. Syst. Evol. Microbiol.">
        <title>The Global Catalogue of Microorganisms (GCM) 10K type strain sequencing project: providing services to taxonomists for standard genome sequencing and annotation.</title>
        <authorList>
            <consortium name="The Broad Institute Genomics Platform"/>
            <consortium name="The Broad Institute Genome Sequencing Center for Infectious Disease"/>
            <person name="Wu L."/>
            <person name="Ma J."/>
        </authorList>
    </citation>
    <scope>NUCLEOTIDE SEQUENCE [LARGE SCALE GENOMIC DNA]</scope>
    <source>
        <strain evidence="10 11">DT85</strain>
    </source>
</reference>
<dbReference type="Gene3D" id="3.60.150.10">
    <property type="entry name" value="Chorismate synthase AroC"/>
    <property type="match status" value="1"/>
</dbReference>
<dbReference type="PIRSF" id="PIRSF001456">
    <property type="entry name" value="Chorismate_synth"/>
    <property type="match status" value="1"/>
</dbReference>
<feature type="binding site" evidence="7">
    <location>
        <position position="48"/>
    </location>
    <ligand>
        <name>NADP(+)</name>
        <dbReference type="ChEBI" id="CHEBI:58349"/>
    </ligand>
</feature>
<feature type="binding site" evidence="7">
    <location>
        <begin position="125"/>
        <end position="127"/>
    </location>
    <ligand>
        <name>FMN</name>
        <dbReference type="ChEBI" id="CHEBI:58210"/>
    </ligand>
</feature>
<comment type="similarity">
    <text evidence="2 7 8">Belongs to the chorismate synthase family.</text>
</comment>
<feature type="region of interest" description="Disordered" evidence="9">
    <location>
        <begin position="253"/>
        <end position="277"/>
    </location>
</feature>
<evidence type="ECO:0000313" key="11">
    <source>
        <dbReference type="Proteomes" id="UP001596398"/>
    </source>
</evidence>
<dbReference type="NCBIfam" id="NF003793">
    <property type="entry name" value="PRK05382.1"/>
    <property type="match status" value="1"/>
</dbReference>
<gene>
    <name evidence="7 10" type="primary">aroC</name>
    <name evidence="10" type="ORF">ACFQJ4_13535</name>
</gene>
<proteinExistence type="inferred from homology"/>
<dbReference type="CDD" id="cd07304">
    <property type="entry name" value="Chorismate_synthase"/>
    <property type="match status" value="1"/>
</dbReference>
<dbReference type="GO" id="GO:0009073">
    <property type="term" value="P:aromatic amino acid family biosynthetic process"/>
    <property type="evidence" value="ECO:0007669"/>
    <property type="project" value="UniProtKB-KW"/>
</dbReference>
<comment type="cofactor">
    <cofactor evidence="7 8">
        <name>FMNH2</name>
        <dbReference type="ChEBI" id="CHEBI:57618"/>
    </cofactor>
    <text evidence="7 8">Reduced FMN (FMNH(2)).</text>
</comment>
<protein>
    <recommendedName>
        <fullName evidence="3 7">Chorismate synthase</fullName>
        <shortName evidence="7">CS</shortName>
        <ecNumber evidence="3 7">4.2.3.5</ecNumber>
    </recommendedName>
    <alternativeName>
        <fullName evidence="7">5-enolpyruvylshikimate-3-phosphate phospholyase</fullName>
    </alternativeName>
</protein>
<dbReference type="PROSITE" id="PS00787">
    <property type="entry name" value="CHORISMATE_SYNTHASE_1"/>
    <property type="match status" value="1"/>
</dbReference>
<keyword evidence="4 7" id="KW-0028">Amino-acid biosynthesis</keyword>
<feature type="binding site" evidence="7">
    <location>
        <begin position="312"/>
        <end position="316"/>
    </location>
    <ligand>
        <name>FMN</name>
        <dbReference type="ChEBI" id="CHEBI:58210"/>
    </ligand>
</feature>
<sequence>MNGNRFGRLFQFATYGESHGDAMGVTVSGCPAGVEIDEQVVQRELDRRKPGQSMITTSRGEPDEVVINSGTQDGYTTGTPIGMVIQNKDARSGKYEPFVTAPRPSHGDYTYSAKFGTRNWGGGGRSSARETVNWVAAGAVAKAVLDQSDHDVEIKAHVNRIGDIEAPDVSFEQILEYSEENEVRCADPDTAEEMRDAIDRYQQEGDSIGGSIYFEARGVPRGLGAPRFDSFPARLGQAMFAIPATTAVEYGQGRDSASVRGSDRNEDWAFDDGSRDDVVSEAGDPVPVGNDHGGLQGGITTGEPIYGEATWHAPTSIPKEQRTVDWETGEEKEIQVVGRHDPSLPPRAVPVVEAMLYCTVLDFMLLGGRINPDRLDGRPGAYDTEYHPSSPRADPEDAATSAETVDDEE</sequence>
<evidence type="ECO:0000256" key="4">
    <source>
        <dbReference type="ARBA" id="ARBA00022605"/>
    </source>
</evidence>
<keyword evidence="7" id="KW-0288">FMN</keyword>